<comment type="caution">
    <text evidence="1">The sequence shown here is derived from an EMBL/GenBank/DDBJ whole genome shotgun (WGS) entry which is preliminary data.</text>
</comment>
<keyword evidence="2" id="KW-1185">Reference proteome</keyword>
<name>A0A1V6T975_9EURO</name>
<reference evidence="2" key="1">
    <citation type="journal article" date="2017" name="Nat. Microbiol.">
        <title>Global analysis of biosynthetic gene clusters reveals vast potential of secondary metabolite production in Penicillium species.</title>
        <authorList>
            <person name="Nielsen J.C."/>
            <person name="Grijseels S."/>
            <person name="Prigent S."/>
            <person name="Ji B."/>
            <person name="Dainat J."/>
            <person name="Nielsen K.F."/>
            <person name="Frisvad J.C."/>
            <person name="Workman M."/>
            <person name="Nielsen J."/>
        </authorList>
    </citation>
    <scope>NUCLEOTIDE SEQUENCE [LARGE SCALE GENOMIC DNA]</scope>
    <source>
        <strain evidence="2">IBT 14082</strain>
    </source>
</reference>
<gene>
    <name evidence="1" type="ORF">PENFLA_c012G10695</name>
</gene>
<proteinExistence type="predicted"/>
<dbReference type="Proteomes" id="UP000191342">
    <property type="component" value="Unassembled WGS sequence"/>
</dbReference>
<dbReference type="AlphaFoldDB" id="A0A1V6T975"/>
<organism evidence="1 2">
    <name type="scientific">Penicillium flavigenum</name>
    <dbReference type="NCBI Taxonomy" id="254877"/>
    <lineage>
        <taxon>Eukaryota</taxon>
        <taxon>Fungi</taxon>
        <taxon>Dikarya</taxon>
        <taxon>Ascomycota</taxon>
        <taxon>Pezizomycotina</taxon>
        <taxon>Eurotiomycetes</taxon>
        <taxon>Eurotiomycetidae</taxon>
        <taxon>Eurotiales</taxon>
        <taxon>Aspergillaceae</taxon>
        <taxon>Penicillium</taxon>
    </lineage>
</organism>
<dbReference type="EMBL" id="MLQL01000012">
    <property type="protein sequence ID" value="OQE22676.1"/>
    <property type="molecule type" value="Genomic_DNA"/>
</dbReference>
<protein>
    <submittedName>
        <fullName evidence="1">Uncharacterized protein</fullName>
    </submittedName>
</protein>
<evidence type="ECO:0000313" key="1">
    <source>
        <dbReference type="EMBL" id="OQE22676.1"/>
    </source>
</evidence>
<accession>A0A1V6T975</accession>
<sequence length="140" mass="16194">MPFNVCKIQDGHQNNVFYIEFNTITKEGKVESTGWTHSFESDQKDGNQYTARLHSTLRSFPIGHAIATIEEADLPKFHELCFAAIGPVPHKKYPSRPGVHPMMPSPWKQDPWEWWRSVHDSAFEEGIFKPHVVKIDFRFG</sequence>
<dbReference type="OrthoDB" id="4280629at2759"/>
<evidence type="ECO:0000313" key="2">
    <source>
        <dbReference type="Proteomes" id="UP000191342"/>
    </source>
</evidence>